<sequence length="169" mass="18939">MKTVTRDRFNVKATRKATFLTRRYAVLFVGACLLTTAIAHHSKSKVSQCNQLVAIVNKVAEARPERTGMTIAEDNRLLLRAAIELDEYADNLAGMEFSNKQIQILQAQFIKLYRDTSRASDAVVSAPVTNLQSVQKANRTFIAIQEQEGPLVQETNQYCQSDAWSFPSI</sequence>
<gene>
    <name evidence="1" type="ORF">NDI38_06440</name>
</gene>
<reference evidence="1 2" key="1">
    <citation type="submission" date="2022-04" db="EMBL/GenBank/DDBJ databases">
        <title>Positive selection, recombination, and allopatry shape intraspecific diversity of widespread and dominant cyanobacteria.</title>
        <authorList>
            <person name="Wei J."/>
            <person name="Shu W."/>
            <person name="Hu C."/>
        </authorList>
    </citation>
    <scope>NUCLEOTIDE SEQUENCE [LARGE SCALE GENOMIC DNA]</scope>
    <source>
        <strain evidence="1 2">AS-A4</strain>
    </source>
</reference>
<comment type="caution">
    <text evidence="1">The sequence shown here is derived from an EMBL/GenBank/DDBJ whole genome shotgun (WGS) entry which is preliminary data.</text>
</comment>
<accession>A0ABV0KFP9</accession>
<keyword evidence="2" id="KW-1185">Reference proteome</keyword>
<protein>
    <submittedName>
        <fullName evidence="1">Uncharacterized protein</fullName>
    </submittedName>
</protein>
<dbReference type="Proteomes" id="UP001476950">
    <property type="component" value="Unassembled WGS sequence"/>
</dbReference>
<name>A0ABV0KFP9_9CYAN</name>
<proteinExistence type="predicted"/>
<dbReference type="EMBL" id="JAMPLM010000003">
    <property type="protein sequence ID" value="MEP1058073.1"/>
    <property type="molecule type" value="Genomic_DNA"/>
</dbReference>
<dbReference type="RefSeq" id="WP_190451562.1">
    <property type="nucleotide sequence ID" value="NZ_JAMPLM010000003.1"/>
</dbReference>
<organism evidence="1 2">
    <name type="scientific">Stenomitos frigidus AS-A4</name>
    <dbReference type="NCBI Taxonomy" id="2933935"/>
    <lineage>
        <taxon>Bacteria</taxon>
        <taxon>Bacillati</taxon>
        <taxon>Cyanobacteriota</taxon>
        <taxon>Cyanophyceae</taxon>
        <taxon>Leptolyngbyales</taxon>
        <taxon>Leptolyngbyaceae</taxon>
        <taxon>Stenomitos</taxon>
    </lineage>
</organism>
<evidence type="ECO:0000313" key="2">
    <source>
        <dbReference type="Proteomes" id="UP001476950"/>
    </source>
</evidence>
<evidence type="ECO:0000313" key="1">
    <source>
        <dbReference type="EMBL" id="MEP1058073.1"/>
    </source>
</evidence>